<dbReference type="STRING" id="1122934.SAMN02745691_00150"/>
<feature type="transmembrane region" description="Helical" evidence="5">
    <location>
        <begin position="101"/>
        <end position="123"/>
    </location>
</feature>
<dbReference type="OrthoDB" id="9778756at2"/>
<gene>
    <name evidence="6" type="ORF">SAMN02745691_00150</name>
</gene>
<dbReference type="Gene3D" id="1.20.1540.10">
    <property type="entry name" value="Rhomboid-like"/>
    <property type="match status" value="1"/>
</dbReference>
<dbReference type="RefSeq" id="WP_073992451.1">
    <property type="nucleotide sequence ID" value="NZ_FQYT01000002.1"/>
</dbReference>
<evidence type="ECO:0000256" key="5">
    <source>
        <dbReference type="SAM" id="Phobius"/>
    </source>
</evidence>
<evidence type="ECO:0000256" key="3">
    <source>
        <dbReference type="ARBA" id="ARBA00022989"/>
    </source>
</evidence>
<dbReference type="AlphaFoldDB" id="A0A1M6AFF9"/>
<dbReference type="Proteomes" id="UP000184342">
    <property type="component" value="Unassembled WGS sequence"/>
</dbReference>
<feature type="transmembrane region" description="Helical" evidence="5">
    <location>
        <begin position="160"/>
        <end position="182"/>
    </location>
</feature>
<dbReference type="InterPro" id="IPR035952">
    <property type="entry name" value="Rhomboid-like_sf"/>
</dbReference>
<evidence type="ECO:0000256" key="4">
    <source>
        <dbReference type="ARBA" id="ARBA00023136"/>
    </source>
</evidence>
<feature type="transmembrane region" description="Helical" evidence="5">
    <location>
        <begin position="71"/>
        <end position="89"/>
    </location>
</feature>
<dbReference type="EMBL" id="FQYT01000002">
    <property type="protein sequence ID" value="SHI35028.1"/>
    <property type="molecule type" value="Genomic_DNA"/>
</dbReference>
<evidence type="ECO:0000313" key="6">
    <source>
        <dbReference type="EMBL" id="SHI35028.1"/>
    </source>
</evidence>
<feature type="transmembrane region" description="Helical" evidence="5">
    <location>
        <begin position="129"/>
        <end position="153"/>
    </location>
</feature>
<name>A0A1M6AFF9_9FIRM</name>
<keyword evidence="4 5" id="KW-0472">Membrane</keyword>
<reference evidence="6 7" key="1">
    <citation type="submission" date="2016-11" db="EMBL/GenBank/DDBJ databases">
        <authorList>
            <person name="Jaros S."/>
            <person name="Januszkiewicz K."/>
            <person name="Wedrychowicz H."/>
        </authorList>
    </citation>
    <scope>NUCLEOTIDE SEQUENCE [LARGE SCALE GENOMIC DNA]</scope>
    <source>
        <strain evidence="6 7">DSM 15970</strain>
    </source>
</reference>
<keyword evidence="2 5" id="KW-0812">Transmembrane</keyword>
<dbReference type="GO" id="GO:0016020">
    <property type="term" value="C:membrane"/>
    <property type="evidence" value="ECO:0007669"/>
    <property type="project" value="UniProtKB-SubCell"/>
</dbReference>
<evidence type="ECO:0000313" key="7">
    <source>
        <dbReference type="Proteomes" id="UP000184342"/>
    </source>
</evidence>
<protein>
    <recommendedName>
        <fullName evidence="8">Membrane associated serine protease, rhomboid family</fullName>
    </recommendedName>
</protein>
<keyword evidence="3 5" id="KW-1133">Transmembrane helix</keyword>
<evidence type="ECO:0000256" key="1">
    <source>
        <dbReference type="ARBA" id="ARBA00004141"/>
    </source>
</evidence>
<evidence type="ECO:0000256" key="2">
    <source>
        <dbReference type="ARBA" id="ARBA00022692"/>
    </source>
</evidence>
<dbReference type="SUPFAM" id="SSF144091">
    <property type="entry name" value="Rhomboid-like"/>
    <property type="match status" value="1"/>
</dbReference>
<feature type="transmembrane region" description="Helical" evidence="5">
    <location>
        <begin position="21"/>
        <end position="41"/>
    </location>
</feature>
<accession>A0A1M6AFF9</accession>
<keyword evidence="7" id="KW-1185">Reference proteome</keyword>
<proteinExistence type="predicted"/>
<feature type="transmembrane region" description="Helical" evidence="5">
    <location>
        <begin position="194"/>
        <end position="221"/>
    </location>
</feature>
<sequence>MKLIEKLERKFGRYAIKNLTYYIMGAYIIGWLIQLTAPQVYNAYLSLNAEAVLHGQIWRILTFLVNPPSSSMIFMIFTLYLYYFIGTSIERAWGAFRFNLYYFTGVIFHVIAAVIIFLLFGVNYDLGTYYLNMSLFLAFAALYPDMQLLLFFIIPVKIKWLALLDIILFAATIVSGFVINFLPSTVQISLFYNLARFGIMASLPAAIAALVSLLNFIIFFLSSRNLQRVSPKEFKRRNDFRKKTRMDAARTRHKCAVCGRTENDGDDLVFRYCSKCGGNREYCQDHLFTHKHVN</sequence>
<organism evidence="6 7">
    <name type="scientific">Parasporobacterium paucivorans DSM 15970</name>
    <dbReference type="NCBI Taxonomy" id="1122934"/>
    <lineage>
        <taxon>Bacteria</taxon>
        <taxon>Bacillati</taxon>
        <taxon>Bacillota</taxon>
        <taxon>Clostridia</taxon>
        <taxon>Lachnospirales</taxon>
        <taxon>Lachnospiraceae</taxon>
        <taxon>Parasporobacterium</taxon>
    </lineage>
</organism>
<evidence type="ECO:0008006" key="8">
    <source>
        <dbReference type="Google" id="ProtNLM"/>
    </source>
</evidence>
<comment type="subcellular location">
    <subcellularLocation>
        <location evidence="1">Membrane</location>
        <topology evidence="1">Multi-pass membrane protein</topology>
    </subcellularLocation>
</comment>